<gene>
    <name evidence="1" type="ORF">GSTUAT00001627001</name>
</gene>
<name>A0A292Q6L2_9PEZI</name>
<organism evidence="1 2">
    <name type="scientific">Tuber aestivum</name>
    <name type="common">summer truffle</name>
    <dbReference type="NCBI Taxonomy" id="59557"/>
    <lineage>
        <taxon>Eukaryota</taxon>
        <taxon>Fungi</taxon>
        <taxon>Dikarya</taxon>
        <taxon>Ascomycota</taxon>
        <taxon>Pezizomycotina</taxon>
        <taxon>Pezizomycetes</taxon>
        <taxon>Pezizales</taxon>
        <taxon>Tuberaceae</taxon>
        <taxon>Tuber</taxon>
    </lineage>
</organism>
<proteinExistence type="predicted"/>
<dbReference type="Proteomes" id="UP001412239">
    <property type="component" value="Unassembled WGS sequence"/>
</dbReference>
<evidence type="ECO:0000313" key="2">
    <source>
        <dbReference type="Proteomes" id="UP001412239"/>
    </source>
</evidence>
<dbReference type="EMBL" id="LN890960">
    <property type="protein sequence ID" value="CUS14337.1"/>
    <property type="molecule type" value="Genomic_DNA"/>
</dbReference>
<keyword evidence="2" id="KW-1185">Reference proteome</keyword>
<protein>
    <submittedName>
        <fullName evidence="1">Uncharacterized protein</fullName>
    </submittedName>
</protein>
<dbReference type="AlphaFoldDB" id="A0A292Q6L2"/>
<sequence>MGGKYEGGDAVRSGPAWEGKTQAQLQRNANLLTRAQQVCFCMYRSLDLRFAVLNLLHHPFFSLHLRVTAQLCTSKRAVARRWGRIKENGEGRKNPMTGVRLGGALLGWIGLGFLEPVFGKLVWDCFTKLRWARSEGARQ</sequence>
<accession>A0A292Q6L2</accession>
<reference evidence="1" key="1">
    <citation type="submission" date="2015-10" db="EMBL/GenBank/DDBJ databases">
        <authorList>
            <person name="Regsiter A."/>
            <person name="william w."/>
        </authorList>
    </citation>
    <scope>NUCLEOTIDE SEQUENCE</scope>
    <source>
        <strain evidence="1">Montdore</strain>
    </source>
</reference>
<evidence type="ECO:0000313" key="1">
    <source>
        <dbReference type="EMBL" id="CUS14337.1"/>
    </source>
</evidence>